<sequence>MTIALARAGRGLMTLIAAIALQQTAVAESNYSWSSFTEPAYGLWSLAANHRISVFRDVPTHTTPALLVFGGYGSVFIEANRFGHNFYRDGTWFASAVGNLRTHSTLSRQQIDNSDVLSRYDLDERKAALEAGLQVGRRLPHGWFARFAWLQDVSQRHRSSETELLLYRRDELDLGLPRPVILLSVAGVQRQSAGLNNYYFGIDKKEIREGQPSVYRADAGWSAELELIASYRLRNSDVGVYAGLRHYQYDQSVSDSPLTHGGLIQQYFTGVGWYF</sequence>
<evidence type="ECO:0008006" key="9">
    <source>
        <dbReference type="Google" id="ProtNLM"/>
    </source>
</evidence>
<evidence type="ECO:0000313" key="8">
    <source>
        <dbReference type="Proteomes" id="UP000202440"/>
    </source>
</evidence>
<gene>
    <name evidence="7" type="ORF">CHH28_03940</name>
</gene>
<comment type="subcellular location">
    <subcellularLocation>
        <location evidence="1">Cell outer membrane</location>
    </subcellularLocation>
</comment>
<organism evidence="7 8">
    <name type="scientific">Bacterioplanes sanyensis</name>
    <dbReference type="NCBI Taxonomy" id="1249553"/>
    <lineage>
        <taxon>Bacteria</taxon>
        <taxon>Pseudomonadati</taxon>
        <taxon>Pseudomonadota</taxon>
        <taxon>Gammaproteobacteria</taxon>
        <taxon>Oceanospirillales</taxon>
        <taxon>Oceanospirillaceae</taxon>
        <taxon>Bacterioplanes</taxon>
    </lineage>
</organism>
<evidence type="ECO:0000256" key="1">
    <source>
        <dbReference type="ARBA" id="ARBA00004442"/>
    </source>
</evidence>
<evidence type="ECO:0000256" key="4">
    <source>
        <dbReference type="ARBA" id="ARBA00023136"/>
    </source>
</evidence>
<evidence type="ECO:0000313" key="7">
    <source>
        <dbReference type="EMBL" id="ASP37876.1"/>
    </source>
</evidence>
<dbReference type="Pfam" id="PF06629">
    <property type="entry name" value="MipA"/>
    <property type="match status" value="1"/>
</dbReference>
<dbReference type="InterPro" id="IPR010583">
    <property type="entry name" value="MipA"/>
</dbReference>
<dbReference type="EMBL" id="CP022530">
    <property type="protein sequence ID" value="ASP37876.1"/>
    <property type="molecule type" value="Genomic_DNA"/>
</dbReference>
<proteinExistence type="inferred from homology"/>
<feature type="chain" id="PRO_5013324757" description="Structural protein MipA" evidence="6">
    <location>
        <begin position="28"/>
        <end position="275"/>
    </location>
</feature>
<evidence type="ECO:0000256" key="3">
    <source>
        <dbReference type="ARBA" id="ARBA00022729"/>
    </source>
</evidence>
<keyword evidence="3 6" id="KW-0732">Signal</keyword>
<name>A0A222FH20_9GAMM</name>
<keyword evidence="5" id="KW-0998">Cell outer membrane</keyword>
<keyword evidence="4" id="KW-0472">Membrane</keyword>
<dbReference type="PANTHER" id="PTHR38776">
    <property type="entry name" value="MLTA-INTERACTING PROTEIN-RELATED"/>
    <property type="match status" value="1"/>
</dbReference>
<dbReference type="AlphaFoldDB" id="A0A222FH20"/>
<comment type="similarity">
    <text evidence="2">Belongs to the MipA/OmpV family.</text>
</comment>
<dbReference type="PANTHER" id="PTHR38776:SF1">
    <property type="entry name" value="MLTA-INTERACTING PROTEIN-RELATED"/>
    <property type="match status" value="1"/>
</dbReference>
<evidence type="ECO:0000256" key="5">
    <source>
        <dbReference type="ARBA" id="ARBA00023237"/>
    </source>
</evidence>
<keyword evidence="8" id="KW-1185">Reference proteome</keyword>
<protein>
    <recommendedName>
        <fullName evidence="9">Structural protein MipA</fullName>
    </recommendedName>
</protein>
<evidence type="ECO:0000256" key="2">
    <source>
        <dbReference type="ARBA" id="ARBA00005722"/>
    </source>
</evidence>
<accession>A0A222FH20</accession>
<reference evidence="7 8" key="1">
    <citation type="submission" date="2017-07" db="EMBL/GenBank/DDBJ databases">
        <title>Annotated genome sequence of Bacterioplanes sanyensis isolated from Red Sea.</title>
        <authorList>
            <person name="Rehman Z.U."/>
        </authorList>
    </citation>
    <scope>NUCLEOTIDE SEQUENCE [LARGE SCALE GENOMIC DNA]</scope>
    <source>
        <strain evidence="7 8">NV9</strain>
    </source>
</reference>
<evidence type="ECO:0000256" key="6">
    <source>
        <dbReference type="SAM" id="SignalP"/>
    </source>
</evidence>
<dbReference type="KEGG" id="bsan:CHH28_03940"/>
<dbReference type="Proteomes" id="UP000202440">
    <property type="component" value="Chromosome"/>
</dbReference>
<dbReference type="GO" id="GO:0009279">
    <property type="term" value="C:cell outer membrane"/>
    <property type="evidence" value="ECO:0007669"/>
    <property type="project" value="UniProtKB-SubCell"/>
</dbReference>
<feature type="signal peptide" evidence="6">
    <location>
        <begin position="1"/>
        <end position="27"/>
    </location>
</feature>